<accession>A0A382RR93</accession>
<dbReference type="SUPFAM" id="SSF54637">
    <property type="entry name" value="Thioesterase/thiol ester dehydrase-isomerase"/>
    <property type="match status" value="1"/>
</dbReference>
<reference evidence="1" key="1">
    <citation type="submission" date="2018-05" db="EMBL/GenBank/DDBJ databases">
        <authorList>
            <person name="Lanie J.A."/>
            <person name="Ng W.-L."/>
            <person name="Kazmierczak K.M."/>
            <person name="Andrzejewski T.M."/>
            <person name="Davidsen T.M."/>
            <person name="Wayne K.J."/>
            <person name="Tettelin H."/>
            <person name="Glass J.I."/>
            <person name="Rusch D."/>
            <person name="Podicherti R."/>
            <person name="Tsui H.-C.T."/>
            <person name="Winkler M.E."/>
        </authorList>
    </citation>
    <scope>NUCLEOTIDE SEQUENCE</scope>
</reference>
<gene>
    <name evidence="1" type="ORF">METZ01_LOCUS352656</name>
</gene>
<feature type="non-terminal residue" evidence="1">
    <location>
        <position position="45"/>
    </location>
</feature>
<evidence type="ECO:0000313" key="1">
    <source>
        <dbReference type="EMBL" id="SVC99802.1"/>
    </source>
</evidence>
<organism evidence="1">
    <name type="scientific">marine metagenome</name>
    <dbReference type="NCBI Taxonomy" id="408172"/>
    <lineage>
        <taxon>unclassified sequences</taxon>
        <taxon>metagenomes</taxon>
        <taxon>ecological metagenomes</taxon>
    </lineage>
</organism>
<dbReference type="AlphaFoldDB" id="A0A382RR93"/>
<dbReference type="Gene3D" id="3.10.129.10">
    <property type="entry name" value="Hotdog Thioesterase"/>
    <property type="match status" value="1"/>
</dbReference>
<proteinExistence type="predicted"/>
<protein>
    <submittedName>
        <fullName evidence="1">Uncharacterized protein</fullName>
    </submittedName>
</protein>
<sequence length="45" mass="5259">MSDERPHGGLWFEELTPGLVIRHRLRRTVTETDNIMFTTMTMNPA</sequence>
<dbReference type="EMBL" id="UINC01123372">
    <property type="protein sequence ID" value="SVC99802.1"/>
    <property type="molecule type" value="Genomic_DNA"/>
</dbReference>
<dbReference type="InterPro" id="IPR029069">
    <property type="entry name" value="HotDog_dom_sf"/>
</dbReference>
<name>A0A382RR93_9ZZZZ</name>